<dbReference type="InterPro" id="IPR013785">
    <property type="entry name" value="Aldolase_TIM"/>
</dbReference>
<dbReference type="FunFam" id="3.20.20.70:FF:000010">
    <property type="entry name" value="2-isopropylmalate synthase"/>
    <property type="match status" value="1"/>
</dbReference>
<dbReference type="SUPFAM" id="SSF51569">
    <property type="entry name" value="Aldolase"/>
    <property type="match status" value="1"/>
</dbReference>
<dbReference type="Gene3D" id="1.10.238.260">
    <property type="match status" value="1"/>
</dbReference>
<dbReference type="Pfam" id="PF00682">
    <property type="entry name" value="HMGL-like"/>
    <property type="match status" value="1"/>
</dbReference>
<keyword evidence="4" id="KW-0028">Amino-acid biosynthesis</keyword>
<dbReference type="Gene3D" id="3.20.20.70">
    <property type="entry name" value="Aldolase class I"/>
    <property type="match status" value="1"/>
</dbReference>
<comment type="pathway">
    <text evidence="1">Amino-acid biosynthesis; L-leucine biosynthesis; L-leucine from 3-methyl-2-oxobutanoate: step 1/4.</text>
</comment>
<evidence type="ECO:0000256" key="1">
    <source>
        <dbReference type="ARBA" id="ARBA00004689"/>
    </source>
</evidence>
<dbReference type="InterPro" id="IPR054691">
    <property type="entry name" value="LeuA/HCS_post-cat"/>
</dbReference>
<dbReference type="InterPro" id="IPR013709">
    <property type="entry name" value="2-isopropylmalate_synth_dimer"/>
</dbReference>
<accession>A0A7S2TU57</accession>
<dbReference type="EMBL" id="HBHP01021920">
    <property type="protein sequence ID" value="CAD9769658.1"/>
    <property type="molecule type" value="Transcribed_RNA"/>
</dbReference>
<keyword evidence="5" id="KW-0808">Transferase</keyword>
<evidence type="ECO:0000256" key="6">
    <source>
        <dbReference type="ARBA" id="ARBA00023304"/>
    </source>
</evidence>
<dbReference type="SUPFAM" id="SSF110921">
    <property type="entry name" value="2-isopropylmalate synthase LeuA, allosteric (dimerisation) domain"/>
    <property type="match status" value="1"/>
</dbReference>
<evidence type="ECO:0000313" key="8">
    <source>
        <dbReference type="EMBL" id="CAD9769658.1"/>
    </source>
</evidence>
<dbReference type="EC" id="2.3.3.13" evidence="2"/>
<dbReference type="InterPro" id="IPR036230">
    <property type="entry name" value="LeuA_allosteric_dom_sf"/>
</dbReference>
<keyword evidence="6" id="KW-0100">Branched-chain amino acid biosynthesis</keyword>
<feature type="domain" description="Pyruvate carboxyltransferase" evidence="7">
    <location>
        <begin position="1"/>
        <end position="255"/>
    </location>
</feature>
<keyword evidence="3" id="KW-0432">Leucine biosynthesis</keyword>
<dbReference type="SMART" id="SM00917">
    <property type="entry name" value="LeuA_dimer"/>
    <property type="match status" value="1"/>
</dbReference>
<dbReference type="InterPro" id="IPR002034">
    <property type="entry name" value="AIPM/Hcit_synth_CS"/>
</dbReference>
<dbReference type="Gene3D" id="3.30.160.270">
    <property type="match status" value="1"/>
</dbReference>
<evidence type="ECO:0000256" key="3">
    <source>
        <dbReference type="ARBA" id="ARBA00022430"/>
    </source>
</evidence>
<protein>
    <recommendedName>
        <fullName evidence="2">2-isopropylmalate synthase</fullName>
        <ecNumber evidence="2">2.3.3.13</ecNumber>
    </recommendedName>
</protein>
<dbReference type="PROSITE" id="PS50991">
    <property type="entry name" value="PYR_CT"/>
    <property type="match status" value="1"/>
</dbReference>
<evidence type="ECO:0000256" key="5">
    <source>
        <dbReference type="ARBA" id="ARBA00022679"/>
    </source>
</evidence>
<dbReference type="InterPro" id="IPR000891">
    <property type="entry name" value="PYR_CT"/>
</dbReference>
<dbReference type="GO" id="GO:0009098">
    <property type="term" value="P:L-leucine biosynthetic process"/>
    <property type="evidence" value="ECO:0007669"/>
    <property type="project" value="UniProtKB-KW"/>
</dbReference>
<dbReference type="Pfam" id="PF08502">
    <property type="entry name" value="LeuA_dimer"/>
    <property type="match status" value="1"/>
</dbReference>
<gene>
    <name evidence="8" type="ORF">LSP00402_LOCUS13641</name>
</gene>
<dbReference type="CDD" id="cd07940">
    <property type="entry name" value="DRE_TIM_IPMS"/>
    <property type="match status" value="1"/>
</dbReference>
<name>A0A7S2TU57_9EUKA</name>
<organism evidence="8">
    <name type="scientific">Lotharella oceanica</name>
    <dbReference type="NCBI Taxonomy" id="641309"/>
    <lineage>
        <taxon>Eukaryota</taxon>
        <taxon>Sar</taxon>
        <taxon>Rhizaria</taxon>
        <taxon>Cercozoa</taxon>
        <taxon>Chlorarachniophyceae</taxon>
        <taxon>Lotharella</taxon>
    </lineage>
</organism>
<dbReference type="PROSITE" id="PS00816">
    <property type="entry name" value="AIPM_HOMOCIT_SYNTH_2"/>
    <property type="match status" value="1"/>
</dbReference>
<dbReference type="Pfam" id="PF22617">
    <property type="entry name" value="HCS_D2"/>
    <property type="match status" value="1"/>
</dbReference>
<evidence type="ECO:0000259" key="7">
    <source>
        <dbReference type="PROSITE" id="PS50991"/>
    </source>
</evidence>
<dbReference type="GO" id="GO:0010177">
    <property type="term" value="F:methylthioalkylmalate synthase activity"/>
    <property type="evidence" value="ECO:0007669"/>
    <property type="project" value="UniProtKB-ARBA"/>
</dbReference>
<dbReference type="PANTHER" id="PTHR10277">
    <property type="entry name" value="HOMOCITRATE SYNTHASE-RELATED"/>
    <property type="match status" value="1"/>
</dbReference>
<dbReference type="PANTHER" id="PTHR10277:SF9">
    <property type="entry name" value="2-ISOPROPYLMALATE SYNTHASE 1, CHLOROPLASTIC-RELATED"/>
    <property type="match status" value="1"/>
</dbReference>
<dbReference type="InterPro" id="IPR050073">
    <property type="entry name" value="2-IPM_HCS-like"/>
</dbReference>
<sequence length="534" mass="57935">MNIKEKLTLAAQLSRLGVDVCEAGFPIASDGDFEAVKLVAQEIGPMMEGRQSGKPMRICGLSRAIERDIERCYEAVSHAPLHRIHTFLATSDIHLKNKLRITREQCIEQSVKAVSFARSMCEDVEFSAEDAGRSDPAFMAELFGEVIKAGVSTINVPDTVGFVTPREYGELIRYLKENTPGGDSIVWSTHCHNDLGLAVANTLEGVMGGARQVEVTINGIGERAGNASLEEVVMALYTRPQVFPVQSLVDTTQITRTSRMVTSVTGMSVQPNKAIVGANAFAHEAGIHQDGVLKHAATYEIMSPASVGLKSTLVLGKHSGKHAFQKRLEELGYDGLSEDVIKAAFKRFKATADQKKTVTDTDIEAILDSEVVKPATEQWIINSCTVSCGTPHPTATVSITTPSGKTIVDASTGGGPVEAVYNAISRVVRVPIRLVQYQVEAVSEGRDAIGKVNVRVVRRAPPSEDEEALATHNDDITYHGSSAHVDIIQGSAEAFMNAINKMVADDEENELQRKEVEFWPGRVVINPMQQKQLS</sequence>
<reference evidence="8" key="1">
    <citation type="submission" date="2021-01" db="EMBL/GenBank/DDBJ databases">
        <authorList>
            <person name="Corre E."/>
            <person name="Pelletier E."/>
            <person name="Niang G."/>
            <person name="Scheremetjew M."/>
            <person name="Finn R."/>
            <person name="Kale V."/>
            <person name="Holt S."/>
            <person name="Cochrane G."/>
            <person name="Meng A."/>
            <person name="Brown T."/>
            <person name="Cohen L."/>
        </authorList>
    </citation>
    <scope>NUCLEOTIDE SEQUENCE</scope>
    <source>
        <strain evidence="8">CCMP622</strain>
    </source>
</reference>
<dbReference type="GO" id="GO:0003852">
    <property type="term" value="F:2-isopropylmalate synthase activity"/>
    <property type="evidence" value="ECO:0007669"/>
    <property type="project" value="UniProtKB-EC"/>
</dbReference>
<evidence type="ECO:0000256" key="4">
    <source>
        <dbReference type="ARBA" id="ARBA00022605"/>
    </source>
</evidence>
<evidence type="ECO:0000256" key="2">
    <source>
        <dbReference type="ARBA" id="ARBA00012973"/>
    </source>
</evidence>
<proteinExistence type="predicted"/>
<dbReference type="NCBIfam" id="NF002086">
    <property type="entry name" value="PRK00915.1-3"/>
    <property type="match status" value="1"/>
</dbReference>
<dbReference type="AlphaFoldDB" id="A0A7S2TU57"/>
<dbReference type="FunFam" id="1.10.238.260:FF:000001">
    <property type="entry name" value="2-isopropylmalate synthase"/>
    <property type="match status" value="1"/>
</dbReference>